<name>A0ABQ6GB97_9BACL</name>
<gene>
    <name evidence="1" type="ORF">MU1_16600</name>
</gene>
<evidence type="ECO:0000313" key="1">
    <source>
        <dbReference type="EMBL" id="GLX67315.1"/>
    </source>
</evidence>
<dbReference type="Proteomes" id="UP001157114">
    <property type="component" value="Unassembled WGS sequence"/>
</dbReference>
<protein>
    <submittedName>
        <fullName evidence="1">Uncharacterized protein</fullName>
    </submittedName>
</protein>
<organism evidence="1 2">
    <name type="scientific">Paenibacillus glycanilyticus</name>
    <dbReference type="NCBI Taxonomy" id="126569"/>
    <lineage>
        <taxon>Bacteria</taxon>
        <taxon>Bacillati</taxon>
        <taxon>Bacillota</taxon>
        <taxon>Bacilli</taxon>
        <taxon>Bacillales</taxon>
        <taxon>Paenibacillaceae</taxon>
        <taxon>Paenibacillus</taxon>
    </lineage>
</organism>
<keyword evidence="2" id="KW-1185">Reference proteome</keyword>
<accession>A0ABQ6GB97</accession>
<dbReference type="EMBL" id="BSSQ01000006">
    <property type="protein sequence ID" value="GLX67315.1"/>
    <property type="molecule type" value="Genomic_DNA"/>
</dbReference>
<comment type="caution">
    <text evidence="1">The sequence shown here is derived from an EMBL/GenBank/DDBJ whole genome shotgun (WGS) entry which is preliminary data.</text>
</comment>
<proteinExistence type="predicted"/>
<reference evidence="1 2" key="1">
    <citation type="submission" date="2023-03" db="EMBL/GenBank/DDBJ databases">
        <title>Draft genome sequence of the bacteria which degrade cell wall of Tricholomamatutake.</title>
        <authorList>
            <person name="Konishi Y."/>
            <person name="Fukuta Y."/>
            <person name="Shirasaka N."/>
        </authorList>
    </citation>
    <scope>NUCLEOTIDE SEQUENCE [LARGE SCALE GENOMIC DNA]</scope>
    <source>
        <strain evidence="2">mu1</strain>
    </source>
</reference>
<evidence type="ECO:0000313" key="2">
    <source>
        <dbReference type="Proteomes" id="UP001157114"/>
    </source>
</evidence>
<sequence>MQRTRRRVIKLAMQHAQTGGKGQFERRFMRQIRAKQSPDIQVRPDYGTDEFEVRAAGPLLIVLLLD</sequence>